<feature type="region of interest" description="Disordered" evidence="4">
    <location>
        <begin position="1618"/>
        <end position="1644"/>
    </location>
</feature>
<evidence type="ECO:0000256" key="1">
    <source>
        <dbReference type="ARBA" id="ARBA00023015"/>
    </source>
</evidence>
<feature type="region of interest" description="Disordered" evidence="4">
    <location>
        <begin position="1086"/>
        <end position="1128"/>
    </location>
</feature>
<feature type="region of interest" description="Disordered" evidence="4">
    <location>
        <begin position="281"/>
        <end position="304"/>
    </location>
</feature>
<accession>A0A8T1M4Z8</accession>
<feature type="compositionally biased region" description="Low complexity" evidence="4">
    <location>
        <begin position="1389"/>
        <end position="1399"/>
    </location>
</feature>
<feature type="compositionally biased region" description="Polar residues" evidence="4">
    <location>
        <begin position="410"/>
        <end position="423"/>
    </location>
</feature>
<keyword evidence="6" id="KW-1185">Reference proteome</keyword>
<feature type="region of interest" description="Disordered" evidence="4">
    <location>
        <begin position="335"/>
        <end position="354"/>
    </location>
</feature>
<feature type="compositionally biased region" description="Low complexity" evidence="4">
    <location>
        <begin position="248"/>
        <end position="258"/>
    </location>
</feature>
<keyword evidence="1" id="KW-0805">Transcription regulation</keyword>
<gene>
    <name evidence="5" type="ORF">CSKR_100853</name>
</gene>
<dbReference type="Proteomes" id="UP000286415">
    <property type="component" value="Unassembled WGS sequence"/>
</dbReference>
<sequence>MEPTEKPTKRPCSDHLSDAPPKKRRLHTFADGTDDHSIGVTGWQAALGSSLADQLEQLTVKRNLTARQVKKLLRAVLTNEDVVSVFRRYINLNEPETGELSARTKRRVKNLGILRGPSNSQSNALFADQLLEPRVVTRSLARTIQHSLRDFLPVDPSAHCKQPSTILDMEFSDEEDTSDARGDATEKTCHTRDEDYQPGPFDLYILERDNMLDQIVGPDTSVEASRNRFEESTTSVPHDEDSNESRGTNSDSSTSTHSASLVDINQWLSNDKPTAEELDTSTYTNRLRSSHLPTAPVDESPATSTIQTVSLELNEKRNGTGKVTDTLASDAEQDDLAAASNPQSEDAQGDADDREDDVYTEFLRSLFASDTSAQNSPQKKARISPNGGPLGQRRTGHREPERTDGLTHWPTLSTPHSPSTADRNPTKENDNQDEADDEDDDPDDPEFDVMAELDQVNREDFFDELRDDRAVRVSKQEAKTLHRDMQALFSDEDDDCQGAASSKPPASAVYAITSHCHRLLQANRVAKREPVDSETEEQQGGCATANDNVAMPSMQSLIKEQMALALEQMQPVRILTEVQMQQLQRQLGMHIQLLTTNFLCTYDFVHLHSSVTRVCASALKELASRRDAFDLMVQQRSQSIGTSHQPTSFYRSCPTLDEAVQLITDYAGLSFLPLLPRNPHRPGSDVSSPSTKNSRVPVAPSIPLPHCLLRLMVNNRIWSYPYLMPSSLPSKPDPLNGPQCRRRIFFHSSEDALILLGLADFSGTYIPPEPESDEPQFNHSRYLTYRLIQKHLLPHRNLLQLRTRRWSLLSNHSSQEKLMSLANLPLATRHLVQLFSGISSTSPLNKRTLHKLADEVAPCSVPHRISLRLGCLSEMPFQDLFRRDALPPHSGYETVLLNVNTEGSCRGEFSKMVHDLLTDFSQQAQCLWWSHEQISVKPDWSSSSPLPVPGPIAIKPEETGDSVPRDLGLLGPTFLPAIPVDFTPDGQVVVNTKLEPALVEFDATSDSTKLCRGTKSTAIPHQPSNYRVMPQDTPKPSIADHIESVLAQLRKWALQEDRCSKRRNPTELTAGTLRFLASASPVAGKLPLPRLPTSSVAQRRPLLPRPSDANKGPATDAVSLASSDVQPSPMPIDTHSFREPSIDSNLNRCQKTVDFLADQFHFGLDKVVHTYGDLIMGSNKFQLISKALPCANDGGNLQMTAPDCPNNQQPISVFSGSCFLTPARFINRCKARGEATTADLFTLPSSVLPQRQSTLDEFDVHRARSLLDRCRAYLSPSEYGNLVLTLRELNRIVYGHDSSSFSAAQRHKAILHTIASVLQQLREHRALWEDFLSLLVVEQAKDLGLLTTFRNLARIDRVQRVLHELVPRGKRFWRRLRNLADGVYHEDGQTSSTSTEPSGGTKGSQTTHRSMRPTDRARWESAKARFRLLRGKGVRTKSVRAPLSKTWSFLESAWRNRPVLVSRLACLLNNAHKPYSGFEQGFEEIDLLSRHSLDTPPTSGYQESEQTSFPPKPIPRNSSLIDGWEVSTVLSAAAARRRRLGGSGPTSAHRNCPCPCHPSSAAVTATTGKLSKLDSLGRRHCISCGLRVQRGIVYMDEYNLHLRNVEIVWPADFKPKAPLMPATTNKSRTTSESGQSVPGRSGVAAQPGYLPTRAILAQLAEHHTQVQTKQSDLSQSFTLPDIAKRRVSIEFVRACKTELMPPLSAASSEDITNRPVLNQDADTLYNREDASPESSSPTTPVKSPVALASPTHWFLHDDDAACFNTEAFTNSSATRTSSSYTYHSDVWASMPSPPTQLNQDSTVWHPEEDRQLLEFSKARGRYSSSMFTDLARCWIPKPYPDSLPRTASELEMRFKKLMKLTLGDAYDSDLFLSPERTESDQDM</sequence>
<feature type="region of interest" description="Disordered" evidence="4">
    <location>
        <begin position="220"/>
        <end position="258"/>
    </location>
</feature>
<dbReference type="EMBL" id="NIRI02000056">
    <property type="protein sequence ID" value="KAG5443896.1"/>
    <property type="molecule type" value="Genomic_DNA"/>
</dbReference>
<reference evidence="5 6" key="1">
    <citation type="journal article" date="2018" name="Biotechnol. Adv.">
        <title>Improved genomic resources and new bioinformatic workflow for the carcinogenic parasite Clonorchis sinensis: Biotechnological implications.</title>
        <authorList>
            <person name="Wang D."/>
            <person name="Korhonen P.K."/>
            <person name="Gasser R.B."/>
            <person name="Young N.D."/>
        </authorList>
    </citation>
    <scope>NUCLEOTIDE SEQUENCE [LARGE SCALE GENOMIC DNA]</scope>
    <source>
        <strain evidence="5">Cs-k2</strain>
    </source>
</reference>
<dbReference type="OrthoDB" id="6257037at2759"/>
<feature type="region of interest" description="Disordered" evidence="4">
    <location>
        <begin position="1"/>
        <end position="27"/>
    </location>
</feature>
<name>A0A8T1M4Z8_CLOSI</name>
<dbReference type="GO" id="GO:0005634">
    <property type="term" value="C:nucleus"/>
    <property type="evidence" value="ECO:0007669"/>
    <property type="project" value="TreeGrafter"/>
</dbReference>
<dbReference type="PANTHER" id="PTHR16088">
    <property type="entry name" value="YY1 ASSOCIATED PROTEIN-RELATED"/>
    <property type="match status" value="1"/>
</dbReference>
<feature type="compositionally biased region" description="Basic and acidic residues" evidence="4">
    <location>
        <begin position="1"/>
        <end position="21"/>
    </location>
</feature>
<dbReference type="GO" id="GO:0003712">
    <property type="term" value="F:transcription coregulator activity"/>
    <property type="evidence" value="ECO:0007669"/>
    <property type="project" value="TreeGrafter"/>
</dbReference>
<dbReference type="InterPro" id="IPR052435">
    <property type="entry name" value="YY1-Transcr_Regul"/>
</dbReference>
<proteinExistence type="predicted"/>
<feature type="compositionally biased region" description="Basic and acidic residues" evidence="4">
    <location>
        <begin position="225"/>
        <end position="244"/>
    </location>
</feature>
<feature type="region of interest" description="Disordered" evidence="4">
    <location>
        <begin position="169"/>
        <end position="200"/>
    </location>
</feature>
<feature type="compositionally biased region" description="Acidic residues" evidence="4">
    <location>
        <begin position="431"/>
        <end position="447"/>
    </location>
</feature>
<reference evidence="5 6" key="2">
    <citation type="journal article" date="2021" name="Genomics">
        <title>High-quality reference genome for Clonorchis sinensis.</title>
        <authorList>
            <person name="Young N.D."/>
            <person name="Stroehlein A.J."/>
            <person name="Kinkar L."/>
            <person name="Wang T."/>
            <person name="Sohn W.M."/>
            <person name="Chang B.C.H."/>
            <person name="Kaur P."/>
            <person name="Weisz D."/>
            <person name="Dudchenko O."/>
            <person name="Aiden E.L."/>
            <person name="Korhonen P.K."/>
            <person name="Gasser R.B."/>
        </authorList>
    </citation>
    <scope>NUCLEOTIDE SEQUENCE [LARGE SCALE GENOMIC DNA]</scope>
    <source>
        <strain evidence="5">Cs-k2</strain>
    </source>
</reference>
<organism evidence="5 6">
    <name type="scientific">Clonorchis sinensis</name>
    <name type="common">Chinese liver fluke</name>
    <dbReference type="NCBI Taxonomy" id="79923"/>
    <lineage>
        <taxon>Eukaryota</taxon>
        <taxon>Metazoa</taxon>
        <taxon>Spiralia</taxon>
        <taxon>Lophotrochozoa</taxon>
        <taxon>Platyhelminthes</taxon>
        <taxon>Trematoda</taxon>
        <taxon>Digenea</taxon>
        <taxon>Opisthorchiida</taxon>
        <taxon>Opisthorchiata</taxon>
        <taxon>Opisthorchiidae</taxon>
        <taxon>Clonorchis</taxon>
    </lineage>
</organism>
<feature type="compositionally biased region" description="Polar residues" evidence="4">
    <location>
        <begin position="368"/>
        <end position="378"/>
    </location>
</feature>
<feature type="compositionally biased region" description="Basic and acidic residues" evidence="4">
    <location>
        <begin position="178"/>
        <end position="195"/>
    </location>
</feature>
<feature type="compositionally biased region" description="Polar residues" evidence="4">
    <location>
        <begin position="1622"/>
        <end position="1638"/>
    </location>
</feature>
<evidence type="ECO:0000256" key="2">
    <source>
        <dbReference type="ARBA" id="ARBA00023163"/>
    </source>
</evidence>
<evidence type="ECO:0008006" key="7">
    <source>
        <dbReference type="Google" id="ProtNLM"/>
    </source>
</evidence>
<feature type="compositionally biased region" description="Polar residues" evidence="4">
    <location>
        <begin position="1495"/>
        <end position="1509"/>
    </location>
</feature>
<keyword evidence="2" id="KW-0804">Transcription</keyword>
<evidence type="ECO:0000313" key="5">
    <source>
        <dbReference type="EMBL" id="KAG5443896.1"/>
    </source>
</evidence>
<comment type="caution">
    <text evidence="5">The sequence shown here is derived from an EMBL/GenBank/DDBJ whole genome shotgun (WGS) entry which is preliminary data.</text>
</comment>
<evidence type="ECO:0000256" key="4">
    <source>
        <dbReference type="SAM" id="MobiDB-lite"/>
    </source>
</evidence>
<dbReference type="GO" id="GO:0006355">
    <property type="term" value="P:regulation of DNA-templated transcription"/>
    <property type="evidence" value="ECO:0007669"/>
    <property type="project" value="TreeGrafter"/>
</dbReference>
<feature type="region of interest" description="Disordered" evidence="4">
    <location>
        <begin position="1493"/>
        <end position="1512"/>
    </location>
</feature>
<evidence type="ECO:0000256" key="3">
    <source>
        <dbReference type="ARBA" id="ARBA00023242"/>
    </source>
</evidence>
<keyword evidence="3" id="KW-0539">Nucleus</keyword>
<evidence type="ECO:0000313" key="6">
    <source>
        <dbReference type="Proteomes" id="UP000286415"/>
    </source>
</evidence>
<protein>
    <recommendedName>
        <fullName evidence="7">GON-4-like protein</fullName>
    </recommendedName>
</protein>
<dbReference type="PANTHER" id="PTHR16088:SF3">
    <property type="entry name" value="GON-4-LIKE PROTEIN"/>
    <property type="match status" value="1"/>
</dbReference>
<feature type="region of interest" description="Disordered" evidence="4">
    <location>
        <begin position="1384"/>
        <end position="1418"/>
    </location>
</feature>
<feature type="region of interest" description="Disordered" evidence="4">
    <location>
        <begin position="368"/>
        <end position="447"/>
    </location>
</feature>